<protein>
    <submittedName>
        <fullName evidence="1">Uncharacterized protein</fullName>
    </submittedName>
</protein>
<accession>A0A0F9G7S3</accession>
<comment type="caution">
    <text evidence="1">The sequence shown here is derived from an EMBL/GenBank/DDBJ whole genome shotgun (WGS) entry which is preliminary data.</text>
</comment>
<dbReference type="AlphaFoldDB" id="A0A0F9G7S3"/>
<feature type="non-terminal residue" evidence="1">
    <location>
        <position position="71"/>
    </location>
</feature>
<dbReference type="EMBL" id="LAZR01018797">
    <property type="protein sequence ID" value="KKL94949.1"/>
    <property type="molecule type" value="Genomic_DNA"/>
</dbReference>
<sequence>MSQEAENERLGITHDSWLQMRAERDAAVERGVEVWRQTIRQRRALMLGLKLIGIEHAQDHEALEETLAENE</sequence>
<evidence type="ECO:0000313" key="1">
    <source>
        <dbReference type="EMBL" id="KKL94949.1"/>
    </source>
</evidence>
<name>A0A0F9G7S3_9ZZZZ</name>
<proteinExistence type="predicted"/>
<organism evidence="1">
    <name type="scientific">marine sediment metagenome</name>
    <dbReference type="NCBI Taxonomy" id="412755"/>
    <lineage>
        <taxon>unclassified sequences</taxon>
        <taxon>metagenomes</taxon>
        <taxon>ecological metagenomes</taxon>
    </lineage>
</organism>
<gene>
    <name evidence="1" type="ORF">LCGC14_1859620</name>
</gene>
<reference evidence="1" key="1">
    <citation type="journal article" date="2015" name="Nature">
        <title>Complex archaea that bridge the gap between prokaryotes and eukaryotes.</title>
        <authorList>
            <person name="Spang A."/>
            <person name="Saw J.H."/>
            <person name="Jorgensen S.L."/>
            <person name="Zaremba-Niedzwiedzka K."/>
            <person name="Martijn J."/>
            <person name="Lind A.E."/>
            <person name="van Eijk R."/>
            <person name="Schleper C."/>
            <person name="Guy L."/>
            <person name="Ettema T.J."/>
        </authorList>
    </citation>
    <scope>NUCLEOTIDE SEQUENCE</scope>
</reference>